<evidence type="ECO:0000256" key="6">
    <source>
        <dbReference type="ARBA" id="ARBA00022840"/>
    </source>
</evidence>
<dbReference type="NCBIfam" id="TIGR01727">
    <property type="entry name" value="oligo_HPY"/>
    <property type="match status" value="1"/>
</dbReference>
<comment type="similarity">
    <text evidence="2">Belongs to the ABC transporter superfamily.</text>
</comment>
<gene>
    <name evidence="9" type="ORF">CWS01_10015</name>
</gene>
<dbReference type="AlphaFoldDB" id="A0A2N0Z2U3"/>
<dbReference type="GO" id="GO:0005524">
    <property type="term" value="F:ATP binding"/>
    <property type="evidence" value="ECO:0007669"/>
    <property type="project" value="UniProtKB-KW"/>
</dbReference>
<dbReference type="CDD" id="cd03257">
    <property type="entry name" value="ABC_NikE_OppD_transporters"/>
    <property type="match status" value="1"/>
</dbReference>
<evidence type="ECO:0000256" key="5">
    <source>
        <dbReference type="ARBA" id="ARBA00022741"/>
    </source>
</evidence>
<dbReference type="RefSeq" id="WP_101177057.1">
    <property type="nucleotide sequence ID" value="NZ_PISE01000019.1"/>
</dbReference>
<dbReference type="Gene3D" id="3.40.50.300">
    <property type="entry name" value="P-loop containing nucleotide triphosphate hydrolases"/>
    <property type="match status" value="1"/>
</dbReference>
<evidence type="ECO:0000313" key="9">
    <source>
        <dbReference type="EMBL" id="PKG23826.1"/>
    </source>
</evidence>
<reference evidence="9 10" key="1">
    <citation type="journal article" date="2003" name="Int. J. Syst. Evol. Microbiol.">
        <title>Bacillus nealsonii sp. nov., isolated from a spacecraft-assembly facility, whose spores are gamma-radiation resistant.</title>
        <authorList>
            <person name="Venkateswaran K."/>
            <person name="Kempf M."/>
            <person name="Chen F."/>
            <person name="Satomi M."/>
            <person name="Nicholson W."/>
            <person name="Kern R."/>
        </authorList>
    </citation>
    <scope>NUCLEOTIDE SEQUENCE [LARGE SCALE GENOMIC DNA]</scope>
    <source>
        <strain evidence="9 10">FO-92</strain>
    </source>
</reference>
<evidence type="ECO:0000256" key="4">
    <source>
        <dbReference type="ARBA" id="ARBA00022475"/>
    </source>
</evidence>
<keyword evidence="4" id="KW-1003">Cell membrane</keyword>
<dbReference type="InterPro" id="IPR003439">
    <property type="entry name" value="ABC_transporter-like_ATP-bd"/>
</dbReference>
<evidence type="ECO:0000313" key="10">
    <source>
        <dbReference type="Proteomes" id="UP000233375"/>
    </source>
</evidence>
<evidence type="ECO:0000259" key="8">
    <source>
        <dbReference type="PROSITE" id="PS50893"/>
    </source>
</evidence>
<dbReference type="InterPro" id="IPR013563">
    <property type="entry name" value="Oligopep_ABC_C"/>
</dbReference>
<sequence>MKFAASLKEESVLLNIENLSTKIKTADGILTVLEDVNFTVEKGEIMAIVGESGSGKSMTINSILKLLPKNLIEEYKGSIKVAGKDVITLNENKMREIRGRRISLVAQNAMTSLDPSYRVGKQIVEIIVEKTNKTKSQAKEKALSLLAQMGIDDPERIFQSYPHQLSGGLRQRVVIAMSLACDPDLIIADEPTSALDPTVQLQVLDLFTKINREFGTAILIITHDFGVVARIAHKVAVMYAGQIVEYGEVGDIIDHPEHPYTQSLLKCIPDMDWIFKEGVHKKPLFQIKGELPNLLELPQGCRFSSRCHLAKDECHVTKPLLKKQQRYKSNHSVRCVLTERSH</sequence>
<dbReference type="SUPFAM" id="SSF52540">
    <property type="entry name" value="P-loop containing nucleoside triphosphate hydrolases"/>
    <property type="match status" value="1"/>
</dbReference>
<keyword evidence="6 9" id="KW-0067">ATP-binding</keyword>
<dbReference type="InterPro" id="IPR050388">
    <property type="entry name" value="ABC_Ni/Peptide_Import"/>
</dbReference>
<dbReference type="OrthoDB" id="9806285at2"/>
<dbReference type="SMART" id="SM00382">
    <property type="entry name" value="AAA"/>
    <property type="match status" value="1"/>
</dbReference>
<dbReference type="GO" id="GO:0015833">
    <property type="term" value="P:peptide transport"/>
    <property type="evidence" value="ECO:0007669"/>
    <property type="project" value="InterPro"/>
</dbReference>
<dbReference type="Pfam" id="PF00005">
    <property type="entry name" value="ABC_tran"/>
    <property type="match status" value="1"/>
</dbReference>
<evidence type="ECO:0000256" key="2">
    <source>
        <dbReference type="ARBA" id="ARBA00005417"/>
    </source>
</evidence>
<keyword evidence="10" id="KW-1185">Reference proteome</keyword>
<accession>A0A2N0Z2U3</accession>
<organism evidence="9 10">
    <name type="scientific">Niallia nealsonii</name>
    <dbReference type="NCBI Taxonomy" id="115979"/>
    <lineage>
        <taxon>Bacteria</taxon>
        <taxon>Bacillati</taxon>
        <taxon>Bacillota</taxon>
        <taxon>Bacilli</taxon>
        <taxon>Bacillales</taxon>
        <taxon>Bacillaceae</taxon>
        <taxon>Niallia</taxon>
    </lineage>
</organism>
<dbReference type="EMBL" id="PISE01000019">
    <property type="protein sequence ID" value="PKG23826.1"/>
    <property type="molecule type" value="Genomic_DNA"/>
</dbReference>
<comment type="caution">
    <text evidence="9">The sequence shown here is derived from an EMBL/GenBank/DDBJ whole genome shotgun (WGS) entry which is preliminary data.</text>
</comment>
<comment type="subcellular location">
    <subcellularLocation>
        <location evidence="1">Cell membrane</location>
        <topology evidence="1">Peripheral membrane protein</topology>
    </subcellularLocation>
</comment>
<evidence type="ECO:0000256" key="3">
    <source>
        <dbReference type="ARBA" id="ARBA00022448"/>
    </source>
</evidence>
<dbReference type="PANTHER" id="PTHR43297:SF2">
    <property type="entry name" value="DIPEPTIDE TRANSPORT ATP-BINDING PROTEIN DPPD"/>
    <property type="match status" value="1"/>
</dbReference>
<name>A0A2N0Z2U3_9BACI</name>
<dbReference type="PROSITE" id="PS50893">
    <property type="entry name" value="ABC_TRANSPORTER_2"/>
    <property type="match status" value="1"/>
</dbReference>
<evidence type="ECO:0000256" key="7">
    <source>
        <dbReference type="ARBA" id="ARBA00023136"/>
    </source>
</evidence>
<evidence type="ECO:0000256" key="1">
    <source>
        <dbReference type="ARBA" id="ARBA00004202"/>
    </source>
</evidence>
<dbReference type="GO" id="GO:0016887">
    <property type="term" value="F:ATP hydrolysis activity"/>
    <property type="evidence" value="ECO:0007669"/>
    <property type="project" value="InterPro"/>
</dbReference>
<dbReference type="Proteomes" id="UP000233375">
    <property type="component" value="Unassembled WGS sequence"/>
</dbReference>
<feature type="domain" description="ABC transporter" evidence="8">
    <location>
        <begin position="14"/>
        <end position="265"/>
    </location>
</feature>
<dbReference type="FunFam" id="3.40.50.300:FF:000016">
    <property type="entry name" value="Oligopeptide ABC transporter ATP-binding component"/>
    <property type="match status" value="1"/>
</dbReference>
<protein>
    <submittedName>
        <fullName evidence="9">Peptide ABC transporter ATP-binding protein</fullName>
    </submittedName>
</protein>
<dbReference type="InterPro" id="IPR003593">
    <property type="entry name" value="AAA+_ATPase"/>
</dbReference>
<dbReference type="GO" id="GO:0005886">
    <property type="term" value="C:plasma membrane"/>
    <property type="evidence" value="ECO:0007669"/>
    <property type="project" value="UniProtKB-SubCell"/>
</dbReference>
<keyword evidence="5" id="KW-0547">Nucleotide-binding</keyword>
<keyword evidence="3" id="KW-0813">Transport</keyword>
<dbReference type="InterPro" id="IPR027417">
    <property type="entry name" value="P-loop_NTPase"/>
</dbReference>
<dbReference type="Pfam" id="PF08352">
    <property type="entry name" value="oligo_HPY"/>
    <property type="match status" value="1"/>
</dbReference>
<keyword evidence="7" id="KW-0472">Membrane</keyword>
<proteinExistence type="inferred from homology"/>
<dbReference type="PANTHER" id="PTHR43297">
    <property type="entry name" value="OLIGOPEPTIDE TRANSPORT ATP-BINDING PROTEIN APPD"/>
    <property type="match status" value="1"/>
</dbReference>